<keyword evidence="2" id="KW-1185">Reference proteome</keyword>
<protein>
    <submittedName>
        <fullName evidence="1">Uncharacterized protein</fullName>
    </submittedName>
</protein>
<reference evidence="1 2" key="1">
    <citation type="submission" date="2017-01" db="EMBL/GenBank/DDBJ databases">
        <authorList>
            <person name="Mah S.A."/>
            <person name="Swanson W.J."/>
            <person name="Moy G.W."/>
            <person name="Vacquier V.D."/>
        </authorList>
    </citation>
    <scope>NUCLEOTIDE SEQUENCE [LARGE SCALE GENOMIC DNA]</scope>
    <source>
        <strain evidence="1 2">GSMNP</strain>
    </source>
</reference>
<organism evidence="1 2">
    <name type="scientific">Smittium culicis</name>
    <dbReference type="NCBI Taxonomy" id="133412"/>
    <lineage>
        <taxon>Eukaryota</taxon>
        <taxon>Fungi</taxon>
        <taxon>Fungi incertae sedis</taxon>
        <taxon>Zoopagomycota</taxon>
        <taxon>Kickxellomycotina</taxon>
        <taxon>Harpellomycetes</taxon>
        <taxon>Harpellales</taxon>
        <taxon>Legeriomycetaceae</taxon>
        <taxon>Smittium</taxon>
    </lineage>
</organism>
<evidence type="ECO:0000313" key="2">
    <source>
        <dbReference type="Proteomes" id="UP000187283"/>
    </source>
</evidence>
<evidence type="ECO:0000313" key="1">
    <source>
        <dbReference type="EMBL" id="OMJ12695.1"/>
    </source>
</evidence>
<sequence length="350" mass="37546">LTDKNGYSASDSVIEISFNFKDKIYKITEGVVGSASGSSQSSGSSRAFNGRIRIMYTGYYLNIFINNEGEPFYQVENKTFKALYFAPNSGKVDVTFGFMGCYGDTECDASAAPATIAPTFALPSYASSVLPSLTSSALPTFTSSVLPSLTPSATPVLSSSVQPSSVPSPSSIVISPVSSSQSSSIYVPSSTKVCDKSSSFINVSVTSAPFIKMYDVSNPILVPCSSPDFQLDFDVDSDSDLYVAFTDFVGFSSASGYSESYFGFSSGNYDIKRFTTAANKNITTTITQPRYSGHLTLTYKKGILSLYDSDEFEVSYKIKNLDIKQVFISPYTGTAKISNGLFTCSSVINC</sequence>
<feature type="non-terminal residue" evidence="1">
    <location>
        <position position="1"/>
    </location>
</feature>
<gene>
    <name evidence="1" type="ORF">AYI70_g8958</name>
</gene>
<dbReference type="AlphaFoldDB" id="A0A1R1XDI3"/>
<dbReference type="EMBL" id="LSSN01003848">
    <property type="protein sequence ID" value="OMJ12695.1"/>
    <property type="molecule type" value="Genomic_DNA"/>
</dbReference>
<dbReference type="STRING" id="133412.A0A1R1XDI3"/>
<dbReference type="Proteomes" id="UP000187283">
    <property type="component" value="Unassembled WGS sequence"/>
</dbReference>
<comment type="caution">
    <text evidence="1">The sequence shown here is derived from an EMBL/GenBank/DDBJ whole genome shotgun (WGS) entry which is preliminary data.</text>
</comment>
<accession>A0A1R1XDI3</accession>
<proteinExistence type="predicted"/>
<name>A0A1R1XDI3_9FUNG</name>